<protein>
    <submittedName>
        <fullName evidence="1">Uncharacterized protein</fullName>
    </submittedName>
</protein>
<dbReference type="AlphaFoldDB" id="A0AAV0FJH5"/>
<sequence length="129" mass="15286">MVLWTGILWTNGRYTAEIVIKQITFHMVHWCLGVKDKISSFRQSRLKAIVPLPIIVLPFRVCKVIIPYFPRRASYFPRQASTCNLKWRPFLGSYQVPTFPCKMSHRFISTMQLLNRFYGAWKEVTLKFK</sequence>
<evidence type="ECO:0000313" key="2">
    <source>
        <dbReference type="Proteomes" id="UP001152523"/>
    </source>
</evidence>
<dbReference type="Proteomes" id="UP001152523">
    <property type="component" value="Unassembled WGS sequence"/>
</dbReference>
<name>A0AAV0FJH5_9ASTE</name>
<reference evidence="1" key="1">
    <citation type="submission" date="2022-07" db="EMBL/GenBank/DDBJ databases">
        <authorList>
            <person name="Macas J."/>
            <person name="Novak P."/>
            <person name="Neumann P."/>
        </authorList>
    </citation>
    <scope>NUCLEOTIDE SEQUENCE</scope>
</reference>
<organism evidence="1 2">
    <name type="scientific">Cuscuta epithymum</name>
    <dbReference type="NCBI Taxonomy" id="186058"/>
    <lineage>
        <taxon>Eukaryota</taxon>
        <taxon>Viridiplantae</taxon>
        <taxon>Streptophyta</taxon>
        <taxon>Embryophyta</taxon>
        <taxon>Tracheophyta</taxon>
        <taxon>Spermatophyta</taxon>
        <taxon>Magnoliopsida</taxon>
        <taxon>eudicotyledons</taxon>
        <taxon>Gunneridae</taxon>
        <taxon>Pentapetalae</taxon>
        <taxon>asterids</taxon>
        <taxon>lamiids</taxon>
        <taxon>Solanales</taxon>
        <taxon>Convolvulaceae</taxon>
        <taxon>Cuscuteae</taxon>
        <taxon>Cuscuta</taxon>
        <taxon>Cuscuta subgen. Cuscuta</taxon>
    </lineage>
</organism>
<proteinExistence type="predicted"/>
<comment type="caution">
    <text evidence="1">The sequence shown here is derived from an EMBL/GenBank/DDBJ whole genome shotgun (WGS) entry which is preliminary data.</text>
</comment>
<accession>A0AAV0FJH5</accession>
<keyword evidence="2" id="KW-1185">Reference proteome</keyword>
<evidence type="ECO:0000313" key="1">
    <source>
        <dbReference type="EMBL" id="CAH9135636.1"/>
    </source>
</evidence>
<dbReference type="EMBL" id="CAMAPF010000990">
    <property type="protein sequence ID" value="CAH9135636.1"/>
    <property type="molecule type" value="Genomic_DNA"/>
</dbReference>
<gene>
    <name evidence="1" type="ORF">CEPIT_LOCUS34666</name>
</gene>